<dbReference type="EMBL" id="QSVF01000036">
    <property type="protein sequence ID" value="RGO07065.1"/>
    <property type="molecule type" value="Genomic_DNA"/>
</dbReference>
<dbReference type="EMBL" id="DYWV01000324">
    <property type="protein sequence ID" value="HJF41126.1"/>
    <property type="molecule type" value="Genomic_DNA"/>
</dbReference>
<accession>A0A1Y4QQW8</accession>
<dbReference type="Proteomes" id="UP000261087">
    <property type="component" value="Unassembled WGS sequence"/>
</dbReference>
<sequence length="78" mass="8440">MKKSAILFYVLSVIYLAIAIFTGVIDFLALAESASSYGVNLLDEWLTVFNSILTTSSGFLAFSGVFLGIGLIIRKLSK</sequence>
<proteinExistence type="predicted"/>
<protein>
    <submittedName>
        <fullName evidence="3">Uncharacterized protein</fullName>
    </submittedName>
</protein>
<evidence type="ECO:0000313" key="4">
    <source>
        <dbReference type="EMBL" id="RGO07065.1"/>
    </source>
</evidence>
<keyword evidence="1" id="KW-0472">Membrane</keyword>
<comment type="caution">
    <text evidence="3">The sequence shown here is derived from an EMBL/GenBank/DDBJ whole genome shotgun (WGS) entry which is preliminary data.</text>
</comment>
<reference evidence="2" key="4">
    <citation type="journal article" date="2021" name="PeerJ">
        <title>Extensive microbial diversity within the chicken gut microbiome revealed by metagenomics and culture.</title>
        <authorList>
            <person name="Gilroy R."/>
            <person name="Ravi A."/>
            <person name="Getino M."/>
            <person name="Pursley I."/>
            <person name="Horton D.L."/>
            <person name="Alikhan N.F."/>
            <person name="Baker D."/>
            <person name="Gharbi K."/>
            <person name="Hall N."/>
            <person name="Watson M."/>
            <person name="Adriaenssens E.M."/>
            <person name="Foster-Nyarko E."/>
            <person name="Jarju S."/>
            <person name="Secka A."/>
            <person name="Antonio M."/>
            <person name="Oren A."/>
            <person name="Chaudhuri R.R."/>
            <person name="La Ragione R."/>
            <person name="Hildebrand F."/>
            <person name="Pallen M.J."/>
        </authorList>
    </citation>
    <scope>NUCLEOTIDE SEQUENCE</scope>
    <source>
        <strain evidence="2">CHK193-16274</strain>
    </source>
</reference>
<dbReference type="AlphaFoldDB" id="A0A1Y4QQW8"/>
<gene>
    <name evidence="3" type="ORF">B5E91_01775</name>
    <name evidence="4" type="ORF">DXB31_10735</name>
    <name evidence="2" type="ORF">K8V91_09400</name>
</gene>
<reference evidence="3" key="2">
    <citation type="journal article" date="2018" name="BMC Genomics">
        <title>Whole genome sequencing and function prediction of 133 gut anaerobes isolated from chicken caecum in pure cultures.</title>
        <authorList>
            <person name="Medvecky M."/>
            <person name="Cejkova D."/>
            <person name="Polansky O."/>
            <person name="Karasova D."/>
            <person name="Kubasova T."/>
            <person name="Cizek A."/>
            <person name="Rychlik I."/>
        </authorList>
    </citation>
    <scope>NUCLEOTIDE SEQUENCE</scope>
    <source>
        <strain evidence="3">An149</strain>
    </source>
</reference>
<evidence type="ECO:0000313" key="3">
    <source>
        <dbReference type="EMBL" id="OUQ06683.1"/>
    </source>
</evidence>
<evidence type="ECO:0000256" key="1">
    <source>
        <dbReference type="SAM" id="Phobius"/>
    </source>
</evidence>
<name>A0A1Y4QQW8_9FIRM</name>
<reference evidence="5" key="1">
    <citation type="submission" date="2017-04" db="EMBL/GenBank/DDBJ databases">
        <title>Function of individual gut microbiota members based on whole genome sequencing of pure cultures obtained from chicken caecum.</title>
        <authorList>
            <person name="Medvecky M."/>
            <person name="Cejkova D."/>
            <person name="Polansky O."/>
            <person name="Karasova D."/>
            <person name="Kubasova T."/>
            <person name="Cizek A."/>
            <person name="Rychlik I."/>
        </authorList>
    </citation>
    <scope>NUCLEOTIDE SEQUENCE [LARGE SCALE GENOMIC DNA]</scope>
    <source>
        <strain evidence="5">An149</strain>
    </source>
</reference>
<feature type="transmembrane region" description="Helical" evidence="1">
    <location>
        <begin position="7"/>
        <end position="31"/>
    </location>
</feature>
<feature type="transmembrane region" description="Helical" evidence="1">
    <location>
        <begin position="51"/>
        <end position="73"/>
    </location>
</feature>
<evidence type="ECO:0000313" key="6">
    <source>
        <dbReference type="Proteomes" id="UP000261087"/>
    </source>
</evidence>
<evidence type="ECO:0000313" key="5">
    <source>
        <dbReference type="Proteomes" id="UP000196258"/>
    </source>
</evidence>
<reference evidence="2" key="5">
    <citation type="submission" date="2021-09" db="EMBL/GenBank/DDBJ databases">
        <authorList>
            <person name="Gilroy R."/>
        </authorList>
    </citation>
    <scope>NUCLEOTIDE SEQUENCE</scope>
    <source>
        <strain evidence="2">CHK193-16274</strain>
    </source>
</reference>
<dbReference type="Proteomes" id="UP000196258">
    <property type="component" value="Unassembled WGS sequence"/>
</dbReference>
<dbReference type="EMBL" id="NFLB01000001">
    <property type="protein sequence ID" value="OUQ06683.1"/>
    <property type="molecule type" value="Genomic_DNA"/>
</dbReference>
<keyword evidence="1" id="KW-0812">Transmembrane</keyword>
<reference evidence="4 6" key="3">
    <citation type="submission" date="2018-08" db="EMBL/GenBank/DDBJ databases">
        <title>A genome reference for cultivated species of the human gut microbiota.</title>
        <authorList>
            <person name="Zou Y."/>
            <person name="Xue W."/>
            <person name="Luo G."/>
        </authorList>
    </citation>
    <scope>NUCLEOTIDE SEQUENCE [LARGE SCALE GENOMIC DNA]</scope>
    <source>
        <strain evidence="4 6">OM02-6</strain>
    </source>
</reference>
<dbReference type="Proteomes" id="UP000749320">
    <property type="component" value="Unassembled WGS sequence"/>
</dbReference>
<keyword evidence="1" id="KW-1133">Transmembrane helix</keyword>
<dbReference type="RefSeq" id="WP_087254292.1">
    <property type="nucleotide sequence ID" value="NZ_CAJFOD010000050.1"/>
</dbReference>
<evidence type="ECO:0000313" key="2">
    <source>
        <dbReference type="EMBL" id="HJF41126.1"/>
    </source>
</evidence>
<organism evidence="3 5">
    <name type="scientific">Thomasclavelia spiroformis</name>
    <dbReference type="NCBI Taxonomy" id="29348"/>
    <lineage>
        <taxon>Bacteria</taxon>
        <taxon>Bacillati</taxon>
        <taxon>Bacillota</taxon>
        <taxon>Erysipelotrichia</taxon>
        <taxon>Erysipelotrichales</taxon>
        <taxon>Coprobacillaceae</taxon>
        <taxon>Thomasclavelia</taxon>
    </lineage>
</organism>